<feature type="compositionally biased region" description="Basic and acidic residues" evidence="2">
    <location>
        <begin position="268"/>
        <end position="338"/>
    </location>
</feature>
<evidence type="ECO:0000256" key="1">
    <source>
        <dbReference type="SAM" id="Coils"/>
    </source>
</evidence>
<feature type="coiled-coil region" evidence="1">
    <location>
        <begin position="36"/>
        <end position="63"/>
    </location>
</feature>
<dbReference type="AlphaFoldDB" id="A0A8T1YE50"/>
<keyword evidence="1" id="KW-0175">Coiled coil</keyword>
<evidence type="ECO:0000256" key="2">
    <source>
        <dbReference type="SAM" id="MobiDB-lite"/>
    </source>
</evidence>
<proteinExistence type="predicted"/>
<dbReference type="Proteomes" id="UP000694251">
    <property type="component" value="Chromosome 12"/>
</dbReference>
<accession>A0A8T1YE50</accession>
<dbReference type="OrthoDB" id="1934367at2759"/>
<protein>
    <submittedName>
        <fullName evidence="3">Uncharacterized protein</fullName>
    </submittedName>
</protein>
<comment type="caution">
    <text evidence="3">The sequence shown here is derived from an EMBL/GenBank/DDBJ whole genome shotgun (WGS) entry which is preliminary data.</text>
</comment>
<evidence type="ECO:0000313" key="3">
    <source>
        <dbReference type="EMBL" id="KAG7544423.1"/>
    </source>
</evidence>
<gene>
    <name evidence="3" type="ORF">ISN44_As12g000280</name>
</gene>
<dbReference type="PROSITE" id="PS00823">
    <property type="entry name" value="DEHYDRIN_2"/>
    <property type="match status" value="1"/>
</dbReference>
<feature type="compositionally biased region" description="Basic and acidic residues" evidence="2">
    <location>
        <begin position="218"/>
        <end position="232"/>
    </location>
</feature>
<feature type="region of interest" description="Disordered" evidence="2">
    <location>
        <begin position="128"/>
        <end position="148"/>
    </location>
</feature>
<sequence length="338" mass="38131">MADHPRSSEQQEADVAASKGCGIDEAVLLMTSPWELQQQQNQLDDLRKSLADLERKMQAAFAKSNQDLRNAFDKIINQMQQSNKSDVEEEEEEVIEDLIHDEYVMNPICEKFVQEQICAKSVQKQIRANSGSNPIRSNSGSNQIRANFGSDPVRAKIGQNQEMEIKLNLRRSPMLKTLLKIRGRIFLGRINGSSSIPRSFRFIKKPEDVHSSENAGVIKEEEKPSLAERLHLSDSSSSDEEAGENGEKKEKEKKNKKKKEVVADQCETEEKLPAGIGHEDGKEKGFMEKMKDKLPGGDHGKPEAEPHNDKGKEKGFMEKIKEKLPGHTNDEKKKETLL</sequence>
<feature type="region of interest" description="Disordered" evidence="2">
    <location>
        <begin position="208"/>
        <end position="338"/>
    </location>
</feature>
<keyword evidence="4" id="KW-1185">Reference proteome</keyword>
<organism evidence="3 4">
    <name type="scientific">Arabidopsis suecica</name>
    <name type="common">Swedish thale-cress</name>
    <name type="synonym">Cardaminopsis suecica</name>
    <dbReference type="NCBI Taxonomy" id="45249"/>
    <lineage>
        <taxon>Eukaryota</taxon>
        <taxon>Viridiplantae</taxon>
        <taxon>Streptophyta</taxon>
        <taxon>Embryophyta</taxon>
        <taxon>Tracheophyta</taxon>
        <taxon>Spermatophyta</taxon>
        <taxon>Magnoliopsida</taxon>
        <taxon>eudicotyledons</taxon>
        <taxon>Gunneridae</taxon>
        <taxon>Pentapetalae</taxon>
        <taxon>rosids</taxon>
        <taxon>malvids</taxon>
        <taxon>Brassicales</taxon>
        <taxon>Brassicaceae</taxon>
        <taxon>Camelineae</taxon>
        <taxon>Arabidopsis</taxon>
    </lineage>
</organism>
<evidence type="ECO:0000313" key="4">
    <source>
        <dbReference type="Proteomes" id="UP000694251"/>
    </source>
</evidence>
<name>A0A8T1YE50_ARASU</name>
<feature type="compositionally biased region" description="Polar residues" evidence="2">
    <location>
        <begin position="128"/>
        <end position="145"/>
    </location>
</feature>
<reference evidence="3 4" key="1">
    <citation type="submission" date="2020-12" db="EMBL/GenBank/DDBJ databases">
        <title>Concerted genomic and epigenomic changes stabilize Arabidopsis allopolyploids.</title>
        <authorList>
            <person name="Chen Z."/>
        </authorList>
    </citation>
    <scope>NUCLEOTIDE SEQUENCE [LARGE SCALE GENOMIC DNA]</scope>
    <source>
        <strain evidence="3">As9502</strain>
        <tissue evidence="3">Leaf</tissue>
    </source>
</reference>
<dbReference type="EMBL" id="JAEFBJ010000012">
    <property type="protein sequence ID" value="KAG7544423.1"/>
    <property type="molecule type" value="Genomic_DNA"/>
</dbReference>
<dbReference type="InterPro" id="IPR030513">
    <property type="entry name" value="Dehydrin_CS"/>
</dbReference>